<keyword evidence="3" id="KW-1185">Reference proteome</keyword>
<dbReference type="Proteomes" id="UP001177003">
    <property type="component" value="Chromosome 8"/>
</dbReference>
<evidence type="ECO:0000313" key="3">
    <source>
        <dbReference type="Proteomes" id="UP001177003"/>
    </source>
</evidence>
<name>A0AA36EIE3_LACSI</name>
<dbReference type="AlphaFoldDB" id="A0AA36EIE3"/>
<dbReference type="EMBL" id="OX465084">
    <property type="protein sequence ID" value="CAI9297956.1"/>
    <property type="molecule type" value="Genomic_DNA"/>
</dbReference>
<evidence type="ECO:0000313" key="2">
    <source>
        <dbReference type="EMBL" id="CAI9297956.1"/>
    </source>
</evidence>
<reference evidence="2" key="1">
    <citation type="submission" date="2023-04" db="EMBL/GenBank/DDBJ databases">
        <authorList>
            <person name="Vijverberg K."/>
            <person name="Xiong W."/>
            <person name="Schranz E."/>
        </authorList>
    </citation>
    <scope>NUCLEOTIDE SEQUENCE</scope>
</reference>
<organism evidence="2 3">
    <name type="scientific">Lactuca saligna</name>
    <name type="common">Willowleaf lettuce</name>
    <dbReference type="NCBI Taxonomy" id="75948"/>
    <lineage>
        <taxon>Eukaryota</taxon>
        <taxon>Viridiplantae</taxon>
        <taxon>Streptophyta</taxon>
        <taxon>Embryophyta</taxon>
        <taxon>Tracheophyta</taxon>
        <taxon>Spermatophyta</taxon>
        <taxon>Magnoliopsida</taxon>
        <taxon>eudicotyledons</taxon>
        <taxon>Gunneridae</taxon>
        <taxon>Pentapetalae</taxon>
        <taxon>asterids</taxon>
        <taxon>campanulids</taxon>
        <taxon>Asterales</taxon>
        <taxon>Asteraceae</taxon>
        <taxon>Cichorioideae</taxon>
        <taxon>Cichorieae</taxon>
        <taxon>Lactucinae</taxon>
        <taxon>Lactuca</taxon>
    </lineage>
</organism>
<proteinExistence type="predicted"/>
<feature type="region of interest" description="Disordered" evidence="1">
    <location>
        <begin position="128"/>
        <end position="157"/>
    </location>
</feature>
<feature type="compositionally biased region" description="Basic residues" evidence="1">
    <location>
        <begin position="137"/>
        <end position="147"/>
    </location>
</feature>
<sequence>MLGMLGICSYWNKLGKKPVEPLEGCMITLLEQLHRKRLAGSSLVIEEATISNYPSQSESNMDSAVNPYGIDTDVLVVPSLTKKIVKMEHVRKKPPSFSTKVVLKGPSSKRKEGVEKILSLERVVSQPDKPIDLTSPKRQRTARRGAVKSHGLSSLNT</sequence>
<accession>A0AA36EIE3</accession>
<evidence type="ECO:0000256" key="1">
    <source>
        <dbReference type="SAM" id="MobiDB-lite"/>
    </source>
</evidence>
<protein>
    <submittedName>
        <fullName evidence="2">Uncharacterized protein</fullName>
    </submittedName>
</protein>
<gene>
    <name evidence="2" type="ORF">LSALG_LOCUS36738</name>
</gene>